<proteinExistence type="inferred from homology"/>
<dbReference type="SMART" id="SM00320">
    <property type="entry name" value="WD40"/>
    <property type="match status" value="5"/>
</dbReference>
<dbReference type="GO" id="GO:0000463">
    <property type="term" value="P:maturation of LSU-rRNA from tricistronic rRNA transcript (SSU-rRNA, 5.8S rRNA, LSU-rRNA)"/>
    <property type="evidence" value="ECO:0007669"/>
    <property type="project" value="UniProtKB-UniRule"/>
</dbReference>
<dbReference type="InterPro" id="IPR019775">
    <property type="entry name" value="WD40_repeat_CS"/>
</dbReference>
<dbReference type="InParanoid" id="A0A5J5F4B5"/>
<dbReference type="HAMAP" id="MF_03027">
    <property type="entry name" value="BOP1"/>
    <property type="match status" value="1"/>
</dbReference>
<keyword evidence="11" id="KW-1185">Reference proteome</keyword>
<dbReference type="InterPro" id="IPR015943">
    <property type="entry name" value="WD40/YVTN_repeat-like_dom_sf"/>
</dbReference>
<accession>A0A5J5F4B5</accession>
<dbReference type="InterPro" id="IPR001680">
    <property type="entry name" value="WD40_rpt"/>
</dbReference>
<dbReference type="PROSITE" id="PS00678">
    <property type="entry name" value="WD_REPEATS_1"/>
    <property type="match status" value="1"/>
</dbReference>
<comment type="caution">
    <text evidence="10">The sequence shown here is derived from an EMBL/GenBank/DDBJ whole genome shotgun (WGS) entry which is preliminary data.</text>
</comment>
<dbReference type="FunFam" id="2.130.10.10:FF:000061">
    <property type="entry name" value="Ribosome biogenesis protein BOP1 homolog"/>
    <property type="match status" value="1"/>
</dbReference>
<evidence type="ECO:0000256" key="7">
    <source>
        <dbReference type="PROSITE-ProRule" id="PRU00221"/>
    </source>
</evidence>
<dbReference type="InterPro" id="IPR036322">
    <property type="entry name" value="WD40_repeat_dom_sf"/>
</dbReference>
<evidence type="ECO:0000256" key="4">
    <source>
        <dbReference type="ARBA" id="ARBA00022737"/>
    </source>
</evidence>
<feature type="repeat" description="WD" evidence="7">
    <location>
        <begin position="413"/>
        <end position="454"/>
    </location>
</feature>
<dbReference type="SMART" id="SM01035">
    <property type="entry name" value="BOP1NT"/>
    <property type="match status" value="1"/>
</dbReference>
<evidence type="ECO:0000256" key="1">
    <source>
        <dbReference type="ARBA" id="ARBA00022517"/>
    </source>
</evidence>
<feature type="repeat" description="WD" evidence="7">
    <location>
        <begin position="735"/>
        <end position="760"/>
    </location>
</feature>
<feature type="region of interest" description="Disordered" evidence="8">
    <location>
        <begin position="305"/>
        <end position="340"/>
    </location>
</feature>
<feature type="compositionally biased region" description="Acidic residues" evidence="8">
    <location>
        <begin position="51"/>
        <end position="74"/>
    </location>
</feature>
<evidence type="ECO:0000313" key="10">
    <source>
        <dbReference type="EMBL" id="KAA8911012.1"/>
    </source>
</evidence>
<feature type="region of interest" description="Disordered" evidence="8">
    <location>
        <begin position="1"/>
        <end position="110"/>
    </location>
</feature>
<keyword evidence="5 6" id="KW-0539">Nucleus</keyword>
<dbReference type="PROSITE" id="PS50294">
    <property type="entry name" value="WD_REPEATS_REGION"/>
    <property type="match status" value="2"/>
</dbReference>
<feature type="compositionally biased region" description="Basic and acidic residues" evidence="8">
    <location>
        <begin position="328"/>
        <end position="340"/>
    </location>
</feature>
<keyword evidence="3 7" id="KW-0853">WD repeat</keyword>
<keyword evidence="1 6" id="KW-0690">Ribosome biogenesis</keyword>
<dbReference type="GO" id="GO:0005654">
    <property type="term" value="C:nucleoplasm"/>
    <property type="evidence" value="ECO:0007669"/>
    <property type="project" value="UniProtKB-SubCell"/>
</dbReference>
<evidence type="ECO:0000256" key="6">
    <source>
        <dbReference type="HAMAP-Rule" id="MF_03027"/>
    </source>
</evidence>
<dbReference type="SUPFAM" id="SSF50978">
    <property type="entry name" value="WD40 repeat-like"/>
    <property type="match status" value="1"/>
</dbReference>
<dbReference type="PANTHER" id="PTHR17605:SF0">
    <property type="entry name" value="RIBOSOME BIOGENESIS PROTEIN BOP1"/>
    <property type="match status" value="1"/>
</dbReference>
<dbReference type="OrthoDB" id="5571054at2759"/>
<comment type="function">
    <text evidence="6">Component of the NOP7 complex, which is required for maturation of the 25S and 5.8S ribosomal RNAs and formation of the 60S ribosome.</text>
</comment>
<evidence type="ECO:0000256" key="8">
    <source>
        <dbReference type="SAM" id="MobiDB-lite"/>
    </source>
</evidence>
<dbReference type="InterPro" id="IPR012953">
    <property type="entry name" value="BOP1_N_dom"/>
</dbReference>
<evidence type="ECO:0000313" key="11">
    <source>
        <dbReference type="Proteomes" id="UP000326924"/>
    </source>
</evidence>
<dbReference type="GO" id="GO:0043021">
    <property type="term" value="F:ribonucleoprotein complex binding"/>
    <property type="evidence" value="ECO:0007669"/>
    <property type="project" value="UniProtKB-UniRule"/>
</dbReference>
<dbReference type="PANTHER" id="PTHR17605">
    <property type="entry name" value="RIBOSOME BIOGENESIS PROTEIN BOP1 BLOCK OF PROLIFERATION 1 PROTEIN"/>
    <property type="match status" value="1"/>
</dbReference>
<feature type="compositionally biased region" description="Basic residues" evidence="8">
    <location>
        <begin position="1"/>
        <end position="11"/>
    </location>
</feature>
<feature type="compositionally biased region" description="Basic and acidic residues" evidence="8">
    <location>
        <begin position="12"/>
        <end position="21"/>
    </location>
</feature>
<gene>
    <name evidence="6" type="primary">ERB1</name>
    <name evidence="10" type="ORF">FN846DRAFT_792614</name>
</gene>
<dbReference type="PROSITE" id="PS50082">
    <property type="entry name" value="WD_REPEATS_2"/>
    <property type="match status" value="2"/>
</dbReference>
<feature type="domain" description="BOP1 N-terminal" evidence="9">
    <location>
        <begin position="151"/>
        <end position="406"/>
    </location>
</feature>
<sequence length="760" mass="86435">MAKSNIKKRKASSREEVVHSDSEDDFQTGLLNGAINNEDEESDEENHSSSEDEEADEFPEVAAASDEEEIDSDEVPSSSEEAGEKSGDDDEEEDEKDEEEDAEVDEYGRKTVLDSAGNLRYIYPEVDTGYASDDSDREEMNTIGNIDLSLYDEYPHVGYDINGKKIMRPAKGKALDALLDTIEVPKGWTGMLDKNTGGDLQLTREELEILRKIQMDEVPVDGYDPYTPTIEWFTSKTEIMPLSAAPEPKRRFVPSKHEAKRVMKIVRAIREGRIVPNKPKEPEKPAFYDIWANEVPREDHIMHIPAPKLPPPTHDESYNPPEEYLPTEEEKKEWEENDSEDRAKDYLPRKYNALRLVPGYDKFINERFERCLDLYLAPRVRRNKLNIDPESLLPKLPSPQDLRPFPTTTATIYKGHQGRVRTLNVDPTGVWLATGGDDGTVRVWEILTGREVWKVKLSEDETVNCVKWRPTKESAILAAAVGDDLYFLVPPIFDPETEIESKRLLDHGFGTAANVQQDPTKKTPPGKWSKPMDKLVEQGVPVMVTVKMTIKHIAWHRRGDYVATTSPEGQNRAVAIHMLSKHTSQSPFRKSKGIIQRAEFHPFRPILFVATQRYVRSYDLAKQELIRTLQPGARWISSFDVHSGGDNIIVGSYDKRLLWHDLELSTKPYRTLRYHEKAIRAVKYHQGGLPLFVSASDDGTIQVFHGKVFADMMENPLIVPLKILKGHKVTQALGVLDVDWHPRECWLFSAGADGTARLWN</sequence>
<keyword evidence="2 6" id="KW-0698">rRNA processing</keyword>
<dbReference type="InterPro" id="IPR028598">
    <property type="entry name" value="BOP1/Erb1"/>
</dbReference>
<dbReference type="GO" id="GO:0070545">
    <property type="term" value="C:PeBoW complex"/>
    <property type="evidence" value="ECO:0007669"/>
    <property type="project" value="TreeGrafter"/>
</dbReference>
<name>A0A5J5F4B5_9PEZI</name>
<feature type="compositionally biased region" description="Acidic residues" evidence="8">
    <location>
        <begin position="87"/>
        <end position="105"/>
    </location>
</feature>
<reference evidence="10 11" key="1">
    <citation type="submission" date="2019-09" db="EMBL/GenBank/DDBJ databases">
        <title>Draft genome of the ectomycorrhizal ascomycete Sphaerosporella brunnea.</title>
        <authorList>
            <consortium name="DOE Joint Genome Institute"/>
            <person name="Benucci G.M."/>
            <person name="Marozzi G."/>
            <person name="Antonielli L."/>
            <person name="Sanchez S."/>
            <person name="Marco P."/>
            <person name="Wang X."/>
            <person name="Falini L.B."/>
            <person name="Barry K."/>
            <person name="Haridas S."/>
            <person name="Lipzen A."/>
            <person name="Labutti K."/>
            <person name="Grigoriev I.V."/>
            <person name="Murat C."/>
            <person name="Martin F."/>
            <person name="Albertini E."/>
            <person name="Donnini D."/>
            <person name="Bonito G."/>
        </authorList>
    </citation>
    <scope>NUCLEOTIDE SEQUENCE [LARGE SCALE GENOMIC DNA]</scope>
    <source>
        <strain evidence="10 11">Sb_GMNB300</strain>
    </source>
</reference>
<keyword evidence="4" id="KW-0677">Repeat</keyword>
<evidence type="ECO:0000256" key="5">
    <source>
        <dbReference type="ARBA" id="ARBA00023242"/>
    </source>
</evidence>
<evidence type="ECO:0000256" key="2">
    <source>
        <dbReference type="ARBA" id="ARBA00022552"/>
    </source>
</evidence>
<comment type="similarity">
    <text evidence="6">Belongs to the WD repeat BOP1/ERB1 family.</text>
</comment>
<dbReference type="Pfam" id="PF00400">
    <property type="entry name" value="WD40"/>
    <property type="match status" value="3"/>
</dbReference>
<dbReference type="GO" id="GO:0030687">
    <property type="term" value="C:preribosome, large subunit precursor"/>
    <property type="evidence" value="ECO:0007669"/>
    <property type="project" value="UniProtKB-UniRule"/>
</dbReference>
<comment type="subunit">
    <text evidence="6">Component of the NOP7 complex, composed of ERB1, NOP7 and YTM1. Within the NOP7 complex ERB1 appears to interact directly with NOP7 and YTM1. The NOP7 complex also associates with the 66S pre-ribosome.</text>
</comment>
<dbReference type="FunCoup" id="A0A5J5F4B5">
    <property type="interactions" value="1060"/>
</dbReference>
<evidence type="ECO:0000256" key="3">
    <source>
        <dbReference type="ARBA" id="ARBA00022574"/>
    </source>
</evidence>
<dbReference type="EMBL" id="VXIS01000040">
    <property type="protein sequence ID" value="KAA8911012.1"/>
    <property type="molecule type" value="Genomic_DNA"/>
</dbReference>
<dbReference type="AlphaFoldDB" id="A0A5J5F4B5"/>
<dbReference type="Pfam" id="PF08145">
    <property type="entry name" value="BOP1NT"/>
    <property type="match status" value="1"/>
</dbReference>
<evidence type="ECO:0000259" key="9">
    <source>
        <dbReference type="SMART" id="SM01035"/>
    </source>
</evidence>
<comment type="subcellular location">
    <subcellularLocation>
        <location evidence="6">Nucleus</location>
        <location evidence="6">Nucleolus</location>
    </subcellularLocation>
    <subcellularLocation>
        <location evidence="6">Nucleus</location>
        <location evidence="6">Nucleoplasm</location>
    </subcellularLocation>
</comment>
<dbReference type="Proteomes" id="UP000326924">
    <property type="component" value="Unassembled WGS sequence"/>
</dbReference>
<dbReference type="GO" id="GO:0000466">
    <property type="term" value="P:maturation of 5.8S rRNA from tricistronic rRNA transcript (SSU-rRNA, 5.8S rRNA, LSU-rRNA)"/>
    <property type="evidence" value="ECO:0007669"/>
    <property type="project" value="UniProtKB-UniRule"/>
</dbReference>
<protein>
    <recommendedName>
        <fullName evidence="6">Ribosome biogenesis protein ERB1</fullName>
    </recommendedName>
    <alternativeName>
        <fullName evidence="6">Eukaryotic ribosome biogenesis protein 1</fullName>
    </alternativeName>
</protein>
<organism evidence="10 11">
    <name type="scientific">Sphaerosporella brunnea</name>
    <dbReference type="NCBI Taxonomy" id="1250544"/>
    <lineage>
        <taxon>Eukaryota</taxon>
        <taxon>Fungi</taxon>
        <taxon>Dikarya</taxon>
        <taxon>Ascomycota</taxon>
        <taxon>Pezizomycotina</taxon>
        <taxon>Pezizomycetes</taxon>
        <taxon>Pezizales</taxon>
        <taxon>Pyronemataceae</taxon>
        <taxon>Sphaerosporella</taxon>
    </lineage>
</organism>
<dbReference type="Gene3D" id="2.130.10.10">
    <property type="entry name" value="YVTN repeat-like/Quinoprotein amine dehydrogenase"/>
    <property type="match status" value="1"/>
</dbReference>